<dbReference type="STRING" id="1423764.FC95_GL001479"/>
<organism evidence="1 2">
    <name type="scientific">Lentilactobacillus kefiri</name>
    <name type="common">Lactobacillus kefiri</name>
    <dbReference type="NCBI Taxonomy" id="33962"/>
    <lineage>
        <taxon>Bacteria</taxon>
        <taxon>Bacillati</taxon>
        <taxon>Bacillota</taxon>
        <taxon>Bacilli</taxon>
        <taxon>Lactobacillales</taxon>
        <taxon>Lactobacillaceae</taxon>
        <taxon>Lentilactobacillus</taxon>
    </lineage>
</organism>
<dbReference type="EMBL" id="BJVK01000014">
    <property type="protein sequence ID" value="GEL28487.1"/>
    <property type="molecule type" value="Genomic_DNA"/>
</dbReference>
<dbReference type="RefSeq" id="WP_056982315.1">
    <property type="nucleotide sequence ID" value="NZ_BJVK01000014.1"/>
</dbReference>
<accession>A0A511DW55</accession>
<comment type="caution">
    <text evidence="1">The sequence shown here is derived from an EMBL/GenBank/DDBJ whole genome shotgun (WGS) entry which is preliminary data.</text>
</comment>
<evidence type="ECO:0000313" key="2">
    <source>
        <dbReference type="Proteomes" id="UP000321893"/>
    </source>
</evidence>
<gene>
    <name evidence="1" type="ORF">LKE01_13070</name>
</gene>
<keyword evidence="2" id="KW-1185">Reference proteome</keyword>
<proteinExistence type="predicted"/>
<dbReference type="AlphaFoldDB" id="A0A511DW55"/>
<evidence type="ECO:0000313" key="1">
    <source>
        <dbReference type="EMBL" id="GEL28487.1"/>
    </source>
</evidence>
<dbReference type="Proteomes" id="UP000321893">
    <property type="component" value="Unassembled WGS sequence"/>
</dbReference>
<sequence>MPYSRLDIELSDKKSEVSLQAALYQINVVLDNIVDEMKAINPQYNRPSLFIECLGLTKDEHEQICDYFKNHRDGFDASKSWLTNWIQQNVYEMPEEYVKRMVDSYQDWYEINDEEVCYMPNNWQDIHLTDKKSEAALHAVLFQMNSVMVDIIAEIQSKNPTFKLPFQWEIGLTQDQSSLILQHFVFNRDEKLTDSINWLTNWLADNGFSVSQEQVNKIVNNIRRSVKLM</sequence>
<protein>
    <submittedName>
        <fullName evidence="1">Uncharacterized protein</fullName>
    </submittedName>
</protein>
<dbReference type="GeneID" id="71567530"/>
<dbReference type="OrthoDB" id="2321016at2"/>
<reference evidence="1" key="1">
    <citation type="submission" date="2019-07" db="EMBL/GenBank/DDBJ databases">
        <title>Whole genome shotgun sequence of Lactobacillus kefiri NBRC 15888.</title>
        <authorList>
            <person name="Hosoyama A."/>
            <person name="Uohara A."/>
            <person name="Ohji S."/>
            <person name="Ichikawa N."/>
        </authorList>
    </citation>
    <scope>NUCLEOTIDE SEQUENCE [LARGE SCALE GENOMIC DNA]</scope>
    <source>
        <strain evidence="1">NBRC 15888</strain>
    </source>
</reference>
<name>A0A511DW55_LENKE</name>